<name>A0A1W2CS30_9HYPH</name>
<dbReference type="Pfam" id="PF02653">
    <property type="entry name" value="BPD_transp_2"/>
    <property type="match status" value="1"/>
</dbReference>
<gene>
    <name evidence="10" type="ORF">SAMN06297251_11125</name>
</gene>
<dbReference type="STRING" id="937218.SAMN06297251_11125"/>
<dbReference type="AlphaFoldDB" id="A0A1W2CS30"/>
<feature type="transmembrane region" description="Helical" evidence="9">
    <location>
        <begin position="471"/>
        <end position="490"/>
    </location>
</feature>
<evidence type="ECO:0000256" key="9">
    <source>
        <dbReference type="SAM" id="Phobius"/>
    </source>
</evidence>
<evidence type="ECO:0000256" key="2">
    <source>
        <dbReference type="ARBA" id="ARBA00022448"/>
    </source>
</evidence>
<feature type="transmembrane region" description="Helical" evidence="9">
    <location>
        <begin position="284"/>
        <end position="311"/>
    </location>
</feature>
<feature type="transmembrane region" description="Helical" evidence="9">
    <location>
        <begin position="426"/>
        <end position="450"/>
    </location>
</feature>
<evidence type="ECO:0000256" key="6">
    <source>
        <dbReference type="ARBA" id="ARBA00022989"/>
    </source>
</evidence>
<keyword evidence="11" id="KW-1185">Reference proteome</keyword>
<comment type="subcellular location">
    <subcellularLocation>
        <location evidence="1">Cell membrane</location>
        <topology evidence="1">Multi-pass membrane protein</topology>
    </subcellularLocation>
</comment>
<evidence type="ECO:0000256" key="7">
    <source>
        <dbReference type="ARBA" id="ARBA00023136"/>
    </source>
</evidence>
<dbReference type="CDD" id="cd06582">
    <property type="entry name" value="TM_PBP1_LivH_like"/>
    <property type="match status" value="1"/>
</dbReference>
<keyword evidence="2" id="KW-0813">Transport</keyword>
<evidence type="ECO:0000256" key="3">
    <source>
        <dbReference type="ARBA" id="ARBA00022475"/>
    </source>
</evidence>
<keyword evidence="6 9" id="KW-1133">Transmembrane helix</keyword>
<dbReference type="GO" id="GO:0006865">
    <property type="term" value="P:amino acid transport"/>
    <property type="evidence" value="ECO:0007669"/>
    <property type="project" value="UniProtKB-KW"/>
</dbReference>
<keyword evidence="4 9" id="KW-0812">Transmembrane</keyword>
<evidence type="ECO:0000256" key="4">
    <source>
        <dbReference type="ARBA" id="ARBA00022692"/>
    </source>
</evidence>
<dbReference type="Proteomes" id="UP000192656">
    <property type="component" value="Unassembled WGS sequence"/>
</dbReference>
<evidence type="ECO:0000313" key="11">
    <source>
        <dbReference type="Proteomes" id="UP000192656"/>
    </source>
</evidence>
<dbReference type="EMBL" id="FWXR01000011">
    <property type="protein sequence ID" value="SMC87744.1"/>
    <property type="molecule type" value="Genomic_DNA"/>
</dbReference>
<reference evidence="10 11" key="1">
    <citation type="submission" date="2017-04" db="EMBL/GenBank/DDBJ databases">
        <authorList>
            <person name="Afonso C.L."/>
            <person name="Miller P.J."/>
            <person name="Scott M.A."/>
            <person name="Spackman E."/>
            <person name="Goraichik I."/>
            <person name="Dimitrov K.M."/>
            <person name="Suarez D.L."/>
            <person name="Swayne D.E."/>
        </authorList>
    </citation>
    <scope>NUCLEOTIDE SEQUENCE [LARGE SCALE GENOMIC DNA]</scope>
    <source>
        <strain evidence="10 11">CGMCC 1.10972</strain>
    </source>
</reference>
<dbReference type="PANTHER" id="PTHR11795">
    <property type="entry name" value="BRANCHED-CHAIN AMINO ACID TRANSPORT SYSTEM PERMEASE PROTEIN LIVH"/>
    <property type="match status" value="1"/>
</dbReference>
<dbReference type="InterPro" id="IPR052157">
    <property type="entry name" value="BCAA_transport_permease"/>
</dbReference>
<feature type="transmembrane region" description="Helical" evidence="9">
    <location>
        <begin position="510"/>
        <end position="534"/>
    </location>
</feature>
<evidence type="ECO:0000313" key="10">
    <source>
        <dbReference type="EMBL" id="SMC87744.1"/>
    </source>
</evidence>
<keyword evidence="3" id="KW-1003">Cell membrane</keyword>
<dbReference type="InterPro" id="IPR016024">
    <property type="entry name" value="ARM-type_fold"/>
</dbReference>
<dbReference type="GO" id="GO:0005886">
    <property type="term" value="C:plasma membrane"/>
    <property type="evidence" value="ECO:0007669"/>
    <property type="project" value="UniProtKB-SubCell"/>
</dbReference>
<dbReference type="GO" id="GO:0022857">
    <property type="term" value="F:transmembrane transporter activity"/>
    <property type="evidence" value="ECO:0007669"/>
    <property type="project" value="InterPro"/>
</dbReference>
<dbReference type="InterPro" id="IPR017779">
    <property type="entry name" value="ABC_UrtB_bac"/>
</dbReference>
<keyword evidence="7 9" id="KW-0472">Membrane</keyword>
<evidence type="ECO:0000256" key="5">
    <source>
        <dbReference type="ARBA" id="ARBA00022970"/>
    </source>
</evidence>
<keyword evidence="5" id="KW-0029">Amino-acid transport</keyword>
<protein>
    <submittedName>
        <fullName evidence="10">Amino acid/amide ABC transporter membrane protein 1, HAAT family</fullName>
    </submittedName>
</protein>
<dbReference type="InterPro" id="IPR001851">
    <property type="entry name" value="ABC_transp_permease"/>
</dbReference>
<organism evidence="10 11">
    <name type="scientific">Fulvimarina manganoxydans</name>
    <dbReference type="NCBI Taxonomy" id="937218"/>
    <lineage>
        <taxon>Bacteria</taxon>
        <taxon>Pseudomonadati</taxon>
        <taxon>Pseudomonadota</taxon>
        <taxon>Alphaproteobacteria</taxon>
        <taxon>Hyphomicrobiales</taxon>
        <taxon>Aurantimonadaceae</taxon>
        <taxon>Fulvimarina</taxon>
    </lineage>
</organism>
<comment type="similarity">
    <text evidence="8">Belongs to the binding-protein-dependent transport system permease family. LivHM subfamily.</text>
</comment>
<proteinExistence type="inferred from homology"/>
<accession>A0A1W2CS30</accession>
<evidence type="ECO:0000256" key="8">
    <source>
        <dbReference type="ARBA" id="ARBA00037998"/>
    </source>
</evidence>
<sequence length="576" mass="61550">MIGRSALFKRPTSLAGPPDKPTDRGLAFMIRPMPWLLALLALLFGSLLSAPATAQEPATTASGDPAAIVQKFGGKQSYDETEAVISELAGTGDPAVARPLRALRDGDLYWREGDQAVFIATRDGDEYDLLDPMTGETAGTAPRGEMEKVRVKNSIRNAVTLALGSLTLRSDNPAQRLRAAQTLFSEADPEMIAPLTEAIAAEEDPAVKTAMAEARASAILASDAPEAEKAEEARILAARGDREALAMLSRFADSAQTPEARSAALSAIAQVENNIAFWNQAQNVWYGLSLGSVLLLAAIGLAITFGVMGVINMAHGEMVMLGAYTTFVVQEFIRTNVPGLFEWSLAIALPLAFLVSGLVGLVMERGLIRFLYGRPLETLLATFGVSLILQQAVRTIFGPTNREVGNPDWMSGAFEVGLMQVTWNRLWIIVFAIIVFVALLAVLNKTSLGLQMRAVTQNRRMASAMGIRTPWVDAMTFALGSGIAGIAGVALSQIDNVSPNLGQGYIIDSFMVVVFGGVGNLWGTLVGAMTLGVVNKFLEPFAGAVLGKIVVLVLIILFIQKRPRGLFAQKGRFVDA</sequence>
<dbReference type="SUPFAM" id="SSF48371">
    <property type="entry name" value="ARM repeat"/>
    <property type="match status" value="1"/>
</dbReference>
<feature type="transmembrane region" description="Helical" evidence="9">
    <location>
        <begin position="343"/>
        <end position="363"/>
    </location>
</feature>
<dbReference type="NCBIfam" id="TIGR03409">
    <property type="entry name" value="urea_trans_UrtB"/>
    <property type="match status" value="1"/>
</dbReference>
<feature type="transmembrane region" description="Helical" evidence="9">
    <location>
        <begin position="541"/>
        <end position="559"/>
    </location>
</feature>
<dbReference type="PANTHER" id="PTHR11795:SF447">
    <property type="entry name" value="ABC TRANSPORTER PERMEASE PROTEIN"/>
    <property type="match status" value="1"/>
</dbReference>
<evidence type="ECO:0000256" key="1">
    <source>
        <dbReference type="ARBA" id="ARBA00004651"/>
    </source>
</evidence>
<feature type="transmembrane region" description="Helical" evidence="9">
    <location>
        <begin position="375"/>
        <end position="393"/>
    </location>
</feature>